<evidence type="ECO:0000256" key="5">
    <source>
        <dbReference type="SAM" id="Coils"/>
    </source>
</evidence>
<comment type="caution">
    <text evidence="8">The sequence shown here is derived from an EMBL/GenBank/DDBJ whole genome shotgun (WGS) entry which is preliminary data.</text>
</comment>
<evidence type="ECO:0000256" key="4">
    <source>
        <dbReference type="PROSITE-ProRule" id="PRU00723"/>
    </source>
</evidence>
<evidence type="ECO:0000256" key="2">
    <source>
        <dbReference type="ARBA" id="ARBA00022771"/>
    </source>
</evidence>
<feature type="region of interest" description="Disordered" evidence="6">
    <location>
        <begin position="290"/>
        <end position="320"/>
    </location>
</feature>
<dbReference type="SUPFAM" id="SSF90229">
    <property type="entry name" value="CCCH zinc finger"/>
    <property type="match status" value="1"/>
</dbReference>
<evidence type="ECO:0000259" key="7">
    <source>
        <dbReference type="PROSITE" id="PS50103"/>
    </source>
</evidence>
<evidence type="ECO:0000256" key="6">
    <source>
        <dbReference type="SAM" id="MobiDB-lite"/>
    </source>
</evidence>
<dbReference type="InterPro" id="IPR000571">
    <property type="entry name" value="Znf_CCCH"/>
</dbReference>
<sequence length="371" mass="40293">MHQSTGSKFTLDSLMTRVLPSLDVTVPISTEGTKKFKRIRPVTSTTLTAPNTPTALTSSTTTTTTTANITAIPATEIAATASADIGVTTTSLGSKLGSPSHQLKTFKDIENGAIPIQTASSSSTATGTESQTATEAGTGITKSANKKRRRKHRKAAEKVAGKPETIGKARAAGTITGTAIETETGTTIMSSLDTTEDQGGKTRKQRKIEHSPSRQHELRKKKLRRDFDARPELVGISKEEDFSTLLVKHVEETNKKLQRDLEKQSQEMEAAQQKQAEQLLKATLGTASLTTEPEAQRKQQQRQQQEKKGSDQKINPHSPSFVPRKNCNFWLKGHCRSGVNCTFRHDPALRNTASTTTTPTISDIAIAQNYV</sequence>
<proteinExistence type="predicted"/>
<dbReference type="GeneID" id="33572046"/>
<feature type="domain" description="C3H1-type" evidence="7">
    <location>
        <begin position="321"/>
        <end position="348"/>
    </location>
</feature>
<gene>
    <name evidence="8" type="ORF">BCR41DRAFT_422795</name>
</gene>
<keyword evidence="2 4" id="KW-0863">Zinc-finger</keyword>
<dbReference type="OrthoDB" id="411372at2759"/>
<feature type="compositionally biased region" description="Basic residues" evidence="6">
    <location>
        <begin position="144"/>
        <end position="155"/>
    </location>
</feature>
<feature type="coiled-coil region" evidence="5">
    <location>
        <begin position="247"/>
        <end position="281"/>
    </location>
</feature>
<dbReference type="Proteomes" id="UP000193648">
    <property type="component" value="Unassembled WGS sequence"/>
</dbReference>
<feature type="compositionally biased region" description="Low complexity" evidence="6">
    <location>
        <begin position="118"/>
        <end position="138"/>
    </location>
</feature>
<dbReference type="RefSeq" id="XP_021880691.1">
    <property type="nucleotide sequence ID" value="XM_022030204.1"/>
</dbReference>
<organism evidence="8 9">
    <name type="scientific">Lobosporangium transversale</name>
    <dbReference type="NCBI Taxonomy" id="64571"/>
    <lineage>
        <taxon>Eukaryota</taxon>
        <taxon>Fungi</taxon>
        <taxon>Fungi incertae sedis</taxon>
        <taxon>Mucoromycota</taxon>
        <taxon>Mortierellomycotina</taxon>
        <taxon>Mortierellomycetes</taxon>
        <taxon>Mortierellales</taxon>
        <taxon>Mortierellaceae</taxon>
        <taxon>Lobosporangium</taxon>
    </lineage>
</organism>
<reference evidence="8 9" key="1">
    <citation type="submission" date="2016-07" db="EMBL/GenBank/DDBJ databases">
        <title>Pervasive Adenine N6-methylation of Active Genes in Fungi.</title>
        <authorList>
            <consortium name="DOE Joint Genome Institute"/>
            <person name="Mondo S.J."/>
            <person name="Dannebaum R.O."/>
            <person name="Kuo R.C."/>
            <person name="Labutti K."/>
            <person name="Haridas S."/>
            <person name="Kuo A."/>
            <person name="Salamov A."/>
            <person name="Ahrendt S.R."/>
            <person name="Lipzen A."/>
            <person name="Sullivan W."/>
            <person name="Andreopoulos W.B."/>
            <person name="Clum A."/>
            <person name="Lindquist E."/>
            <person name="Daum C."/>
            <person name="Ramamoorthy G.K."/>
            <person name="Gryganskyi A."/>
            <person name="Culley D."/>
            <person name="Magnuson J.K."/>
            <person name="James T.Y."/>
            <person name="O'Malley M.A."/>
            <person name="Stajich J.E."/>
            <person name="Spatafora J.W."/>
            <person name="Visel A."/>
            <person name="Grigoriev I.V."/>
        </authorList>
    </citation>
    <scope>NUCLEOTIDE SEQUENCE [LARGE SCALE GENOMIC DNA]</scope>
    <source>
        <strain evidence="8 9">NRRL 3116</strain>
    </source>
</reference>
<feature type="region of interest" description="Disordered" evidence="6">
    <location>
        <begin position="182"/>
        <end position="220"/>
    </location>
</feature>
<dbReference type="Gene3D" id="4.10.1000.10">
    <property type="entry name" value="Zinc finger, CCCH-type"/>
    <property type="match status" value="1"/>
</dbReference>
<keyword evidence="3 4" id="KW-0862">Zinc</keyword>
<evidence type="ECO:0000256" key="3">
    <source>
        <dbReference type="ARBA" id="ARBA00022833"/>
    </source>
</evidence>
<dbReference type="InterPro" id="IPR036855">
    <property type="entry name" value="Znf_CCCH_sf"/>
</dbReference>
<keyword evidence="5" id="KW-0175">Coiled coil</keyword>
<keyword evidence="1 4" id="KW-0479">Metal-binding</keyword>
<dbReference type="GO" id="GO:0008270">
    <property type="term" value="F:zinc ion binding"/>
    <property type="evidence" value="ECO:0007669"/>
    <property type="project" value="UniProtKB-KW"/>
</dbReference>
<feature type="zinc finger region" description="C3H1-type" evidence="4">
    <location>
        <begin position="321"/>
        <end position="348"/>
    </location>
</feature>
<evidence type="ECO:0000313" key="8">
    <source>
        <dbReference type="EMBL" id="ORZ13907.1"/>
    </source>
</evidence>
<keyword evidence="9" id="KW-1185">Reference proteome</keyword>
<feature type="region of interest" description="Disordered" evidence="6">
    <location>
        <begin position="118"/>
        <end position="162"/>
    </location>
</feature>
<dbReference type="InParanoid" id="A0A1Y2GKM8"/>
<accession>A0A1Y2GKM8</accession>
<name>A0A1Y2GKM8_9FUNG</name>
<evidence type="ECO:0000256" key="1">
    <source>
        <dbReference type="ARBA" id="ARBA00022723"/>
    </source>
</evidence>
<evidence type="ECO:0000313" key="9">
    <source>
        <dbReference type="Proteomes" id="UP000193648"/>
    </source>
</evidence>
<dbReference type="EMBL" id="MCFF01000022">
    <property type="protein sequence ID" value="ORZ13907.1"/>
    <property type="molecule type" value="Genomic_DNA"/>
</dbReference>
<protein>
    <recommendedName>
        <fullName evidence="7">C3H1-type domain-containing protein</fullName>
    </recommendedName>
</protein>
<dbReference type="PROSITE" id="PS50103">
    <property type="entry name" value="ZF_C3H1"/>
    <property type="match status" value="1"/>
</dbReference>
<dbReference type="AlphaFoldDB" id="A0A1Y2GKM8"/>